<dbReference type="PROSITE" id="PS00636">
    <property type="entry name" value="DNAJ_1"/>
    <property type="match status" value="1"/>
</dbReference>
<dbReference type="Proteomes" id="UP000320876">
    <property type="component" value="Unassembled WGS sequence"/>
</dbReference>
<dbReference type="SUPFAM" id="SSF46565">
    <property type="entry name" value="Chaperone J-domain"/>
    <property type="match status" value="1"/>
</dbReference>
<dbReference type="InterPro" id="IPR001623">
    <property type="entry name" value="DnaJ_domain"/>
</dbReference>
<dbReference type="GO" id="GO:0051082">
    <property type="term" value="F:unfolded protein binding"/>
    <property type="evidence" value="ECO:0007669"/>
    <property type="project" value="TreeGrafter"/>
</dbReference>
<accession>A0A542CSJ2</accession>
<comment type="caution">
    <text evidence="5">The sequence shown here is derived from an EMBL/GenBank/DDBJ whole genome shotgun (WGS) entry which is preliminary data.</text>
</comment>
<evidence type="ECO:0000256" key="3">
    <source>
        <dbReference type="SAM" id="Phobius"/>
    </source>
</evidence>
<organism evidence="5 6">
    <name type="scientific">Amycolatopsis cihanbeyliensis</name>
    <dbReference type="NCBI Taxonomy" id="1128664"/>
    <lineage>
        <taxon>Bacteria</taxon>
        <taxon>Bacillati</taxon>
        <taxon>Actinomycetota</taxon>
        <taxon>Actinomycetes</taxon>
        <taxon>Pseudonocardiales</taxon>
        <taxon>Pseudonocardiaceae</taxon>
        <taxon>Amycolatopsis</taxon>
    </lineage>
</organism>
<dbReference type="PANTHER" id="PTHR43096">
    <property type="entry name" value="DNAJ HOMOLOG 1, MITOCHONDRIAL-RELATED"/>
    <property type="match status" value="1"/>
</dbReference>
<dbReference type="PANTHER" id="PTHR43096:SF52">
    <property type="entry name" value="DNAJ HOMOLOG 1, MITOCHONDRIAL-RELATED"/>
    <property type="match status" value="1"/>
</dbReference>
<protein>
    <submittedName>
        <fullName evidence="5">DnaJ-like protein</fullName>
    </submittedName>
</protein>
<gene>
    <name evidence="5" type="ORF">FB471_5941</name>
</gene>
<dbReference type="PRINTS" id="PR00625">
    <property type="entry name" value="JDOMAIN"/>
</dbReference>
<dbReference type="Gene3D" id="1.10.287.110">
    <property type="entry name" value="DnaJ domain"/>
    <property type="match status" value="1"/>
</dbReference>
<keyword evidence="6" id="KW-1185">Reference proteome</keyword>
<evidence type="ECO:0000259" key="4">
    <source>
        <dbReference type="PROSITE" id="PS50076"/>
    </source>
</evidence>
<proteinExistence type="predicted"/>
<sequence>MRAPRGGPHRVSAQREVTGVVDGVDYYELLGVGRDASPAEIKSAYRSLARTMHPDAGGTAGTFRLLREAYETLNDPRLRAEYDEGEPDTDEEESAPPPQPPPPRTRRPGTTRYRQGGRTRGFGEDPGFTAPAPRMALQTIPWWDRVHADEPILCVPRRGPGHAPGLGALATAALLLLALPLGILSGPVLIAWLVLLAAALGAVVVLSRRYQAAARTDRAFTAEFGGRQVHGRAGQETDELGERLTEDLLSRYLTRMPGARVFHGLAWPESVFADVHHAVLCGRRLVLVESKLWLPGHYTAGRDGTLWRNGNRFRGGGSRLAESVAAYRELLPEVEVRGVLIVYPSRWGEVTTGEATGVPVPPMTPEQFVREVGDWLAVDPCTVDRDVVRTVHGQVVSA</sequence>
<dbReference type="PROSITE" id="PS50076">
    <property type="entry name" value="DNAJ_2"/>
    <property type="match status" value="1"/>
</dbReference>
<feature type="compositionally biased region" description="Acidic residues" evidence="2">
    <location>
        <begin position="83"/>
        <end position="94"/>
    </location>
</feature>
<dbReference type="SMART" id="SM00271">
    <property type="entry name" value="DnaJ"/>
    <property type="match status" value="1"/>
</dbReference>
<feature type="domain" description="J" evidence="4">
    <location>
        <begin position="25"/>
        <end position="86"/>
    </location>
</feature>
<evidence type="ECO:0000256" key="2">
    <source>
        <dbReference type="SAM" id="MobiDB-lite"/>
    </source>
</evidence>
<dbReference type="GO" id="GO:0005737">
    <property type="term" value="C:cytoplasm"/>
    <property type="evidence" value="ECO:0007669"/>
    <property type="project" value="TreeGrafter"/>
</dbReference>
<dbReference type="EMBL" id="VFML01000002">
    <property type="protein sequence ID" value="TQI93796.1"/>
    <property type="molecule type" value="Genomic_DNA"/>
</dbReference>
<dbReference type="CDD" id="cd06257">
    <property type="entry name" value="DnaJ"/>
    <property type="match status" value="1"/>
</dbReference>
<feature type="transmembrane region" description="Helical" evidence="3">
    <location>
        <begin position="189"/>
        <end position="206"/>
    </location>
</feature>
<keyword evidence="1" id="KW-0143">Chaperone</keyword>
<evidence type="ECO:0000256" key="1">
    <source>
        <dbReference type="ARBA" id="ARBA00023186"/>
    </source>
</evidence>
<dbReference type="InterPro" id="IPR036869">
    <property type="entry name" value="J_dom_sf"/>
</dbReference>
<feature type="transmembrane region" description="Helical" evidence="3">
    <location>
        <begin position="166"/>
        <end position="183"/>
    </location>
</feature>
<keyword evidence="3" id="KW-0812">Transmembrane</keyword>
<reference evidence="5 6" key="1">
    <citation type="submission" date="2019-06" db="EMBL/GenBank/DDBJ databases">
        <title>Sequencing the genomes of 1000 actinobacteria strains.</title>
        <authorList>
            <person name="Klenk H.-P."/>
        </authorList>
    </citation>
    <scope>NUCLEOTIDE SEQUENCE [LARGE SCALE GENOMIC DNA]</scope>
    <source>
        <strain evidence="5 6">DSM 45679</strain>
    </source>
</reference>
<name>A0A542CSJ2_AMYCI</name>
<dbReference type="GO" id="GO:0042026">
    <property type="term" value="P:protein refolding"/>
    <property type="evidence" value="ECO:0007669"/>
    <property type="project" value="TreeGrafter"/>
</dbReference>
<keyword evidence="3" id="KW-1133">Transmembrane helix</keyword>
<dbReference type="InterPro" id="IPR018253">
    <property type="entry name" value="DnaJ_domain_CS"/>
</dbReference>
<keyword evidence="3" id="KW-0472">Membrane</keyword>
<evidence type="ECO:0000313" key="6">
    <source>
        <dbReference type="Proteomes" id="UP000320876"/>
    </source>
</evidence>
<dbReference type="Pfam" id="PF00226">
    <property type="entry name" value="DnaJ"/>
    <property type="match status" value="1"/>
</dbReference>
<evidence type="ECO:0000313" key="5">
    <source>
        <dbReference type="EMBL" id="TQI93796.1"/>
    </source>
</evidence>
<feature type="region of interest" description="Disordered" evidence="2">
    <location>
        <begin position="74"/>
        <end position="131"/>
    </location>
</feature>
<dbReference type="AlphaFoldDB" id="A0A542CSJ2"/>